<dbReference type="InterPro" id="IPR017853">
    <property type="entry name" value="GH"/>
</dbReference>
<dbReference type="InterPro" id="IPR013780">
    <property type="entry name" value="Glyco_hydro_b"/>
</dbReference>
<dbReference type="CDD" id="cd11333">
    <property type="entry name" value="AmyAc_SI_OligoGlu_DGase"/>
    <property type="match status" value="1"/>
</dbReference>
<proteinExistence type="inferred from homology"/>
<dbReference type="Pfam" id="PF00128">
    <property type="entry name" value="Alpha-amylase"/>
    <property type="match status" value="1"/>
</dbReference>
<comment type="similarity">
    <text evidence="1">Belongs to the glycosyl hydrolase 13 family.</text>
</comment>
<dbReference type="InterPro" id="IPR006047">
    <property type="entry name" value="GH13_cat_dom"/>
</dbReference>
<gene>
    <name evidence="6" type="ORF">GMOD_00009344</name>
</gene>
<evidence type="ECO:0000256" key="3">
    <source>
        <dbReference type="ARBA" id="ARBA00023295"/>
    </source>
</evidence>
<dbReference type="EMBL" id="KE747841">
    <property type="protein sequence ID" value="RMZ73606.1"/>
    <property type="molecule type" value="Genomic_DNA"/>
</dbReference>
<protein>
    <submittedName>
        <fullName evidence="6">Alpha-glucosidase maltase</fullName>
    </submittedName>
</protein>
<dbReference type="FunFam" id="3.20.20.80:FF:000064">
    <property type="entry name" value="Oligo-1,6-glucosidase"/>
    <property type="match status" value="1"/>
</dbReference>
<dbReference type="InterPro" id="IPR045857">
    <property type="entry name" value="O16G_dom_2"/>
</dbReference>
<dbReference type="PANTHER" id="PTHR10357">
    <property type="entry name" value="ALPHA-AMYLASE FAMILY MEMBER"/>
    <property type="match status" value="1"/>
</dbReference>
<dbReference type="SUPFAM" id="SSF51011">
    <property type="entry name" value="Glycosyl hydrolase domain"/>
    <property type="match status" value="1"/>
</dbReference>
<dbReference type="Gene3D" id="3.90.400.10">
    <property type="entry name" value="Oligo-1,6-glucosidase, Domain 2"/>
    <property type="match status" value="1"/>
</dbReference>
<evidence type="ECO:0000256" key="1">
    <source>
        <dbReference type="ARBA" id="ARBA00008061"/>
    </source>
</evidence>
<organism evidence="6 7">
    <name type="scientific">Pyrenophora seminiperda CCB06</name>
    <dbReference type="NCBI Taxonomy" id="1302712"/>
    <lineage>
        <taxon>Eukaryota</taxon>
        <taxon>Fungi</taxon>
        <taxon>Dikarya</taxon>
        <taxon>Ascomycota</taxon>
        <taxon>Pezizomycotina</taxon>
        <taxon>Dothideomycetes</taxon>
        <taxon>Pleosporomycetidae</taxon>
        <taxon>Pleosporales</taxon>
        <taxon>Pleosporineae</taxon>
        <taxon>Pleosporaceae</taxon>
        <taxon>Pyrenophora</taxon>
    </lineage>
</organism>
<dbReference type="GO" id="GO:0004575">
    <property type="term" value="F:sucrose alpha-glucosidase activity"/>
    <property type="evidence" value="ECO:0007669"/>
    <property type="project" value="TreeGrafter"/>
</dbReference>
<keyword evidence="4" id="KW-0462">Maltose metabolism</keyword>
<reference evidence="6 7" key="1">
    <citation type="journal article" date="2014" name="PLoS ONE">
        <title>De novo Genome Assembly of the Fungal Plant Pathogen Pyrenophora semeniperda.</title>
        <authorList>
            <person name="Soliai M.M."/>
            <person name="Meyer S.E."/>
            <person name="Udall J.A."/>
            <person name="Elzinga D.E."/>
            <person name="Hermansen R.A."/>
            <person name="Bodily P.M."/>
            <person name="Hart A.A."/>
            <person name="Coleman C.E."/>
        </authorList>
    </citation>
    <scope>NUCLEOTIDE SEQUENCE [LARGE SCALE GENOMIC DNA]</scope>
    <source>
        <strain evidence="6 7">CCB06</strain>
        <tissue evidence="6">Mycelium</tissue>
    </source>
</reference>
<keyword evidence="3" id="KW-0326">Glycosidase</keyword>
<accession>A0A3M7MGF4</accession>
<keyword evidence="7" id="KW-1185">Reference proteome</keyword>
<dbReference type="GO" id="GO:0004574">
    <property type="term" value="F:oligo-1,6-glucosidase activity"/>
    <property type="evidence" value="ECO:0007669"/>
    <property type="project" value="TreeGrafter"/>
</dbReference>
<dbReference type="GO" id="GO:0004556">
    <property type="term" value="F:alpha-amylase activity"/>
    <property type="evidence" value="ECO:0007669"/>
    <property type="project" value="TreeGrafter"/>
</dbReference>
<dbReference type="Proteomes" id="UP000265663">
    <property type="component" value="Unassembled WGS sequence"/>
</dbReference>
<keyword evidence="2" id="KW-0378">Hydrolase</keyword>
<feature type="domain" description="Glycosyl hydrolase family 13 catalytic" evidence="5">
    <location>
        <begin position="21"/>
        <end position="439"/>
    </location>
</feature>
<dbReference type="SMART" id="SM00642">
    <property type="entry name" value="Aamy"/>
    <property type="match status" value="1"/>
</dbReference>
<dbReference type="SUPFAM" id="SSF51445">
    <property type="entry name" value="(Trans)glycosidases"/>
    <property type="match status" value="1"/>
</dbReference>
<evidence type="ECO:0000313" key="7">
    <source>
        <dbReference type="Proteomes" id="UP000265663"/>
    </source>
</evidence>
<sequence length="590" mass="68737">MPELNVVKTERVWWKESVVYQIYPASFRDTNGDGHGDVRGIIEALDYLKDLGGEFIHAQLSTLDQLYKSPQVDMGYDISDYKDIDPKYGTLADVDELIAKLEQRGMKLMMDLVVNHTSNQHPWFLESRSSADNPKRDWYIWKKGKVDRKGKPTPPNNWCRILDTSKSAWVWDDQSQAYYLSLFSPEQPDLNWENTQVRDAVHDIMRFWLERGVRGFRMDVIDHISKVQDFPDADSTIPGQTLQPGNAFYANGPRLNEYLHEIRRVLSDYDTITVGEMPFINNEDEIIRTVGFQGSLNMLFLFKLLNIDNQPGRSKWSYQEWDATDMARIHERTQQLMIDRDGWNAVFCENHDTPRAISRFADDSEQWREYAAKMLCTKHTTLGGTEYIYQGEELGMRNIPPSWPLTEYKDVETQSYWKAKKYANNHRKLSYARQMIQLKARDHTRTPMQWDSSPHAGFCAPTTTPWMRVNDDYPRVNVLAQLQNPHSVLSYWKRCLAFRKAHKDVFVYGGFEILNPENKDVVAFRRFSRQEAFVTVTNFTGRYLEWDGLGEYEVEAWVIGNHDLEAHDGNGGGKRKLGLRPWEGVIGKVR</sequence>
<name>A0A3M7MGF4_9PLEO</name>
<dbReference type="GO" id="GO:0033934">
    <property type="term" value="F:glucan 1,4-alpha-maltotriohydrolase activity"/>
    <property type="evidence" value="ECO:0007669"/>
    <property type="project" value="TreeGrafter"/>
</dbReference>
<dbReference type="GO" id="GO:0005987">
    <property type="term" value="P:sucrose catabolic process"/>
    <property type="evidence" value="ECO:0007669"/>
    <property type="project" value="TreeGrafter"/>
</dbReference>
<evidence type="ECO:0000259" key="5">
    <source>
        <dbReference type="SMART" id="SM00642"/>
    </source>
</evidence>
<dbReference type="Gene3D" id="2.60.40.1180">
    <property type="entry name" value="Golgi alpha-mannosidase II"/>
    <property type="match status" value="1"/>
</dbReference>
<dbReference type="AlphaFoldDB" id="A0A3M7MGF4"/>
<evidence type="ECO:0000313" key="6">
    <source>
        <dbReference type="EMBL" id="RMZ73606.1"/>
    </source>
</evidence>
<dbReference type="OrthoDB" id="1740265at2759"/>
<evidence type="ECO:0000256" key="2">
    <source>
        <dbReference type="ARBA" id="ARBA00022801"/>
    </source>
</evidence>
<dbReference type="Gene3D" id="3.20.20.80">
    <property type="entry name" value="Glycosidases"/>
    <property type="match status" value="1"/>
</dbReference>
<dbReference type="PANTHER" id="PTHR10357:SF232">
    <property type="entry name" value="GLYCOSYL HYDROLASE FAMILY 13 CATALYTIC DOMAIN-CONTAINING PROTEIN"/>
    <property type="match status" value="1"/>
</dbReference>
<dbReference type="GO" id="GO:0000025">
    <property type="term" value="P:maltose catabolic process"/>
    <property type="evidence" value="ECO:0007669"/>
    <property type="project" value="TreeGrafter"/>
</dbReference>
<evidence type="ECO:0000256" key="4">
    <source>
        <dbReference type="ARBA" id="ARBA00026248"/>
    </source>
</evidence>